<dbReference type="InterPro" id="IPR058163">
    <property type="entry name" value="LysR-type_TF_proteobact-type"/>
</dbReference>
<reference evidence="6" key="2">
    <citation type="submission" date="2020-09" db="EMBL/GenBank/DDBJ databases">
        <authorList>
            <person name="Sun Q."/>
            <person name="Kim S."/>
        </authorList>
    </citation>
    <scope>NUCLEOTIDE SEQUENCE</scope>
    <source>
        <strain evidence="6">KCTC 22169</strain>
    </source>
</reference>
<protein>
    <submittedName>
        <fullName evidence="6">LysR family transcriptional regulator</fullName>
    </submittedName>
</protein>
<evidence type="ECO:0000256" key="2">
    <source>
        <dbReference type="ARBA" id="ARBA00023015"/>
    </source>
</evidence>
<reference evidence="6" key="1">
    <citation type="journal article" date="2014" name="Int. J. Syst. Evol. Microbiol.">
        <title>Complete genome sequence of Corynebacterium casei LMG S-19264T (=DSM 44701T), isolated from a smear-ripened cheese.</title>
        <authorList>
            <consortium name="US DOE Joint Genome Institute (JGI-PGF)"/>
            <person name="Walter F."/>
            <person name="Albersmeier A."/>
            <person name="Kalinowski J."/>
            <person name="Ruckert C."/>
        </authorList>
    </citation>
    <scope>NUCLEOTIDE SEQUENCE</scope>
    <source>
        <strain evidence="6">KCTC 22169</strain>
    </source>
</reference>
<dbReference type="Gene3D" id="3.40.190.290">
    <property type="match status" value="1"/>
</dbReference>
<dbReference type="Pfam" id="PF00126">
    <property type="entry name" value="HTH_1"/>
    <property type="match status" value="1"/>
</dbReference>
<proteinExistence type="inferred from homology"/>
<dbReference type="InterPro" id="IPR005119">
    <property type="entry name" value="LysR_subst-bd"/>
</dbReference>
<dbReference type="PANTHER" id="PTHR30537:SF3">
    <property type="entry name" value="TRANSCRIPTIONAL REGULATORY PROTEIN"/>
    <property type="match status" value="1"/>
</dbReference>
<dbReference type="SUPFAM" id="SSF53850">
    <property type="entry name" value="Periplasmic binding protein-like II"/>
    <property type="match status" value="1"/>
</dbReference>
<dbReference type="InterPro" id="IPR036388">
    <property type="entry name" value="WH-like_DNA-bd_sf"/>
</dbReference>
<dbReference type="Gene3D" id="1.10.10.10">
    <property type="entry name" value="Winged helix-like DNA-binding domain superfamily/Winged helix DNA-binding domain"/>
    <property type="match status" value="1"/>
</dbReference>
<dbReference type="PANTHER" id="PTHR30537">
    <property type="entry name" value="HTH-TYPE TRANSCRIPTIONAL REGULATOR"/>
    <property type="match status" value="1"/>
</dbReference>
<evidence type="ECO:0000313" key="7">
    <source>
        <dbReference type="Proteomes" id="UP000626148"/>
    </source>
</evidence>
<sequence>MNETNIDWNDLHLFLAVAREGGLSKAAKTTQLSAATLGRRMHSLERSMGRELFVRHDRGYELTAEGKTLLEGLAEIESDLFRLTAQPTQGDRPLVKISAGTWTTLALLPHLDTLTGTPPDLRLRFISAEQVLDISHREVVIGFRNRRPTEETLVCRKLARVEFAPYATESAPERWVKVLADTPSSHWLDRTVGNDAVCEVNTPRNSLDLALAGQGIALLPTFIGDLHPQLHRTGGPIGELSHDQWLVTHQDDRHLPEVRRAIERLCQVLEGAGH</sequence>
<evidence type="ECO:0000259" key="5">
    <source>
        <dbReference type="PROSITE" id="PS50931"/>
    </source>
</evidence>
<dbReference type="GO" id="GO:0043565">
    <property type="term" value="F:sequence-specific DNA binding"/>
    <property type="evidence" value="ECO:0007669"/>
    <property type="project" value="TreeGrafter"/>
</dbReference>
<evidence type="ECO:0000256" key="4">
    <source>
        <dbReference type="ARBA" id="ARBA00023163"/>
    </source>
</evidence>
<evidence type="ECO:0000256" key="3">
    <source>
        <dbReference type="ARBA" id="ARBA00023125"/>
    </source>
</evidence>
<evidence type="ECO:0000313" key="6">
    <source>
        <dbReference type="EMBL" id="GGX43161.1"/>
    </source>
</evidence>
<dbReference type="SUPFAM" id="SSF46785">
    <property type="entry name" value="Winged helix' DNA-binding domain"/>
    <property type="match status" value="1"/>
</dbReference>
<dbReference type="EMBL" id="BMXR01000002">
    <property type="protein sequence ID" value="GGX43161.1"/>
    <property type="molecule type" value="Genomic_DNA"/>
</dbReference>
<comment type="similarity">
    <text evidence="1">Belongs to the LysR transcriptional regulatory family.</text>
</comment>
<dbReference type="AlphaFoldDB" id="A0A918K339"/>
<dbReference type="GO" id="GO:0003700">
    <property type="term" value="F:DNA-binding transcription factor activity"/>
    <property type="evidence" value="ECO:0007669"/>
    <property type="project" value="InterPro"/>
</dbReference>
<keyword evidence="4" id="KW-0804">Transcription</keyword>
<evidence type="ECO:0000256" key="1">
    <source>
        <dbReference type="ARBA" id="ARBA00009437"/>
    </source>
</evidence>
<dbReference type="Proteomes" id="UP000626148">
    <property type="component" value="Unassembled WGS sequence"/>
</dbReference>
<comment type="caution">
    <text evidence="6">The sequence shown here is derived from an EMBL/GenBank/DDBJ whole genome shotgun (WGS) entry which is preliminary data.</text>
</comment>
<dbReference type="PROSITE" id="PS50931">
    <property type="entry name" value="HTH_LYSR"/>
    <property type="match status" value="1"/>
</dbReference>
<dbReference type="GO" id="GO:0006351">
    <property type="term" value="P:DNA-templated transcription"/>
    <property type="evidence" value="ECO:0007669"/>
    <property type="project" value="TreeGrafter"/>
</dbReference>
<keyword evidence="7" id="KW-1185">Reference proteome</keyword>
<dbReference type="RefSeq" id="WP_189607143.1">
    <property type="nucleotide sequence ID" value="NZ_BMXR01000002.1"/>
</dbReference>
<organism evidence="6 7">
    <name type="scientific">Saccharospirillum salsuginis</name>
    <dbReference type="NCBI Taxonomy" id="418750"/>
    <lineage>
        <taxon>Bacteria</taxon>
        <taxon>Pseudomonadati</taxon>
        <taxon>Pseudomonadota</taxon>
        <taxon>Gammaproteobacteria</taxon>
        <taxon>Oceanospirillales</taxon>
        <taxon>Saccharospirillaceae</taxon>
        <taxon>Saccharospirillum</taxon>
    </lineage>
</organism>
<dbReference type="InterPro" id="IPR000847">
    <property type="entry name" value="LysR_HTH_N"/>
</dbReference>
<accession>A0A918K339</accession>
<gene>
    <name evidence="6" type="ORF">GCM10007392_07330</name>
</gene>
<keyword evidence="3" id="KW-0238">DNA-binding</keyword>
<dbReference type="InterPro" id="IPR036390">
    <property type="entry name" value="WH_DNA-bd_sf"/>
</dbReference>
<dbReference type="Pfam" id="PF03466">
    <property type="entry name" value="LysR_substrate"/>
    <property type="match status" value="1"/>
</dbReference>
<feature type="domain" description="HTH lysR-type" evidence="5">
    <location>
        <begin position="6"/>
        <end position="63"/>
    </location>
</feature>
<keyword evidence="2" id="KW-0805">Transcription regulation</keyword>
<name>A0A918K339_9GAMM</name>